<dbReference type="Proteomes" id="UP000178417">
    <property type="component" value="Unassembled WGS sequence"/>
</dbReference>
<evidence type="ECO:0000313" key="3">
    <source>
        <dbReference type="Proteomes" id="UP000178417"/>
    </source>
</evidence>
<protein>
    <submittedName>
        <fullName evidence="2">Uncharacterized protein</fullName>
    </submittedName>
</protein>
<gene>
    <name evidence="2" type="ORF">A2310_07505</name>
</gene>
<keyword evidence="1" id="KW-0472">Membrane</keyword>
<evidence type="ECO:0000313" key="2">
    <source>
        <dbReference type="EMBL" id="OGC22593.1"/>
    </source>
</evidence>
<comment type="caution">
    <text evidence="2">The sequence shown here is derived from an EMBL/GenBank/DDBJ whole genome shotgun (WGS) entry which is preliminary data.</text>
</comment>
<organism evidence="2 3">
    <name type="scientific">candidate division WOR-1 bacterium RIFOXYB2_FULL_37_13</name>
    <dbReference type="NCBI Taxonomy" id="1802579"/>
    <lineage>
        <taxon>Bacteria</taxon>
        <taxon>Bacillati</taxon>
        <taxon>Saganbacteria</taxon>
    </lineage>
</organism>
<dbReference type="Pfam" id="PF13489">
    <property type="entry name" value="Methyltransf_23"/>
    <property type="match status" value="1"/>
</dbReference>
<keyword evidence="1" id="KW-1133">Transmembrane helix</keyword>
<reference evidence="2 3" key="1">
    <citation type="journal article" date="2016" name="Nat. Commun.">
        <title>Thousands of microbial genomes shed light on interconnected biogeochemical processes in an aquifer system.</title>
        <authorList>
            <person name="Anantharaman K."/>
            <person name="Brown C.T."/>
            <person name="Hug L.A."/>
            <person name="Sharon I."/>
            <person name="Castelle C.J."/>
            <person name="Probst A.J."/>
            <person name="Thomas B.C."/>
            <person name="Singh A."/>
            <person name="Wilkins M.J."/>
            <person name="Karaoz U."/>
            <person name="Brodie E.L."/>
            <person name="Williams K.H."/>
            <person name="Hubbard S.S."/>
            <person name="Banfield J.F."/>
        </authorList>
    </citation>
    <scope>NUCLEOTIDE SEQUENCE [LARGE SCALE GENOMIC DNA]</scope>
</reference>
<dbReference type="Gene3D" id="3.40.50.150">
    <property type="entry name" value="Vaccinia Virus protein VP39"/>
    <property type="match status" value="1"/>
</dbReference>
<accession>A0A1F4SSE2</accession>
<dbReference type="InterPro" id="IPR029063">
    <property type="entry name" value="SAM-dependent_MTases_sf"/>
</dbReference>
<dbReference type="SUPFAM" id="SSF53335">
    <property type="entry name" value="S-adenosyl-L-methionine-dependent methyltransferases"/>
    <property type="match status" value="1"/>
</dbReference>
<feature type="transmembrane region" description="Helical" evidence="1">
    <location>
        <begin position="165"/>
        <end position="181"/>
    </location>
</feature>
<dbReference type="STRING" id="1802579.A2310_07505"/>
<proteinExistence type="predicted"/>
<keyword evidence="1" id="KW-0812">Transmembrane</keyword>
<evidence type="ECO:0000256" key="1">
    <source>
        <dbReference type="SAM" id="Phobius"/>
    </source>
</evidence>
<dbReference type="EMBL" id="MEUB01000027">
    <property type="protein sequence ID" value="OGC22593.1"/>
    <property type="molecule type" value="Genomic_DNA"/>
</dbReference>
<name>A0A1F4SSE2_UNCSA</name>
<sequence length="243" mass="28098">MDLIEKTDNPMRHPWELSRCQNILKLLKNNDKDAIYADIGSGDEFFTSKLPTITNGIVFAIDNKYENKKSEKDGIICLNDISLLENNSVDCLIMMDVLEHIEDEKSFLEIALGKLKSNGKLVITVPAMQFLFSSHDVFLKHYRRYSKKQLLMLLENNGILVENSYYFYSILFILKGIYCLLERIFMKNKKSTGIGLWRYNESSFITRSINIILNIDFSVNKILSRFSVFLPGLSILAICRKKI</sequence>
<dbReference type="AlphaFoldDB" id="A0A1F4SSE2"/>